<proteinExistence type="predicted"/>
<feature type="domain" description="VWFA" evidence="2">
    <location>
        <begin position="227"/>
        <end position="423"/>
    </location>
</feature>
<dbReference type="PANTHER" id="PTHR24020">
    <property type="entry name" value="COLLAGEN ALPHA"/>
    <property type="match status" value="1"/>
</dbReference>
<keyword evidence="4" id="KW-1185">Reference proteome</keyword>
<dbReference type="PRINTS" id="PR00453">
    <property type="entry name" value="VWFADOMAIN"/>
</dbReference>
<dbReference type="EMBL" id="FN653186">
    <property type="protein sequence ID" value="CBY13421.1"/>
    <property type="molecule type" value="Genomic_DNA"/>
</dbReference>
<dbReference type="AlphaFoldDB" id="E4XUM4"/>
<sequence length="501" mass="55311">MRWFSLFCAIFSTASSVDVRAARTRRGAAGCAGVQMEMVFLADGSSSVSQVSFDLMKKWIADFVDKFDVSQTATRVSVVQFTDNVSDRNGFGFPLSGQAARVKSDLANLRYMTGNTHAGNALRYVKNNVLSRARKSASKVLIVLTDGVSQDEIEKAASDLIGDKVLVFSVGIGNSVDANELEKIAGLPEYVFKTANYNALTGITDTLYNKLCSSLKSDNCISSVKQDLSFIVDSSSSITISDYQKLKTWMKSIIEKLEIGDNASRVSILQFSGQSARPQGRWINPVLTFDRSTSKEAVIGAIDGMKKLNGDTCIGEALDYFYRNMFTSQAGQRSDVEQRVIVMTDGKRNCPAEIAKPAELIRAQEAEIYAIGIGHQCGYGENHNCYDRQELHEIASKPADKYVFEINNFDQLILKRIGILGDVCQEAECPDIFADIVFVVDSSGSIGPKRFDYMKNWVKSIAASFKVGENFARFSVVQYTKTAKTVVDFQTLGCKNRRYLL</sequence>
<reference evidence="3" key="1">
    <citation type="journal article" date="2010" name="Science">
        <title>Plasticity of animal genome architecture unmasked by rapid evolution of a pelagic tunicate.</title>
        <authorList>
            <person name="Denoeud F."/>
            <person name="Henriet S."/>
            <person name="Mungpakdee S."/>
            <person name="Aury J.M."/>
            <person name="Da Silva C."/>
            <person name="Brinkmann H."/>
            <person name="Mikhaleva J."/>
            <person name="Olsen L.C."/>
            <person name="Jubin C."/>
            <person name="Canestro C."/>
            <person name="Bouquet J.M."/>
            <person name="Danks G."/>
            <person name="Poulain J."/>
            <person name="Campsteijn C."/>
            <person name="Adamski M."/>
            <person name="Cross I."/>
            <person name="Yadetie F."/>
            <person name="Muffato M."/>
            <person name="Louis A."/>
            <person name="Butcher S."/>
            <person name="Tsagkogeorga G."/>
            <person name="Konrad A."/>
            <person name="Singh S."/>
            <person name="Jensen M.F."/>
            <person name="Cong E.H."/>
            <person name="Eikeseth-Otteraa H."/>
            <person name="Noel B."/>
            <person name="Anthouard V."/>
            <person name="Porcel B.M."/>
            <person name="Kachouri-Lafond R."/>
            <person name="Nishino A."/>
            <person name="Ugolini M."/>
            <person name="Chourrout P."/>
            <person name="Nishida H."/>
            <person name="Aasland R."/>
            <person name="Huzurbazar S."/>
            <person name="Westhof E."/>
            <person name="Delsuc F."/>
            <person name="Lehrach H."/>
            <person name="Reinhardt R."/>
            <person name="Weissenbach J."/>
            <person name="Roy S.W."/>
            <person name="Artiguenave F."/>
            <person name="Postlethwait J.H."/>
            <person name="Manak J.R."/>
            <person name="Thompson E.M."/>
            <person name="Jaillon O."/>
            <person name="Du Pasquier L."/>
            <person name="Boudinot P."/>
            <person name="Liberles D.A."/>
            <person name="Volff J.N."/>
            <person name="Philippe H."/>
            <person name="Lenhard B."/>
            <person name="Roest Crollius H."/>
            <person name="Wincker P."/>
            <person name="Chourrout D."/>
        </authorList>
    </citation>
    <scope>NUCLEOTIDE SEQUENCE [LARGE SCALE GENOMIC DNA]</scope>
</reference>
<dbReference type="PANTHER" id="PTHR24020:SF87">
    <property type="entry name" value="COLLAGEN ALPHA-1(VI) CHAIN-LIKE"/>
    <property type="match status" value="1"/>
</dbReference>
<evidence type="ECO:0000256" key="1">
    <source>
        <dbReference type="SAM" id="SignalP"/>
    </source>
</evidence>
<dbReference type="SUPFAM" id="SSF53300">
    <property type="entry name" value="vWA-like"/>
    <property type="match status" value="3"/>
</dbReference>
<dbReference type="InterPro" id="IPR050525">
    <property type="entry name" value="ECM_Assembly_Org"/>
</dbReference>
<accession>E4XUM4</accession>
<keyword evidence="1" id="KW-0732">Signal</keyword>
<dbReference type="Proteomes" id="UP000001307">
    <property type="component" value="Unassembled WGS sequence"/>
</dbReference>
<evidence type="ECO:0000313" key="3">
    <source>
        <dbReference type="EMBL" id="CBY13421.1"/>
    </source>
</evidence>
<evidence type="ECO:0000259" key="2">
    <source>
        <dbReference type="PROSITE" id="PS50234"/>
    </source>
</evidence>
<feature type="domain" description="VWFA" evidence="2">
    <location>
        <begin position="435"/>
        <end position="501"/>
    </location>
</feature>
<dbReference type="PROSITE" id="PS50234">
    <property type="entry name" value="VWFA"/>
    <property type="match status" value="3"/>
</dbReference>
<dbReference type="SMART" id="SM00327">
    <property type="entry name" value="VWA"/>
    <property type="match status" value="2"/>
</dbReference>
<evidence type="ECO:0000313" key="4">
    <source>
        <dbReference type="Proteomes" id="UP000001307"/>
    </source>
</evidence>
<organism evidence="3">
    <name type="scientific">Oikopleura dioica</name>
    <name type="common">Tunicate</name>
    <dbReference type="NCBI Taxonomy" id="34765"/>
    <lineage>
        <taxon>Eukaryota</taxon>
        <taxon>Metazoa</taxon>
        <taxon>Chordata</taxon>
        <taxon>Tunicata</taxon>
        <taxon>Appendicularia</taxon>
        <taxon>Copelata</taxon>
        <taxon>Oikopleuridae</taxon>
        <taxon>Oikopleura</taxon>
    </lineage>
</organism>
<dbReference type="InParanoid" id="E4XUM4"/>
<dbReference type="Gene3D" id="3.40.50.410">
    <property type="entry name" value="von Willebrand factor, type A domain"/>
    <property type="match status" value="3"/>
</dbReference>
<gene>
    <name evidence="3" type="ORF">GSOID_T00004732001</name>
</gene>
<dbReference type="OrthoDB" id="6132182at2759"/>
<protein>
    <recommendedName>
        <fullName evidence="2">VWFA domain-containing protein</fullName>
    </recommendedName>
</protein>
<dbReference type="Pfam" id="PF00092">
    <property type="entry name" value="VWA"/>
    <property type="match status" value="3"/>
</dbReference>
<feature type="signal peptide" evidence="1">
    <location>
        <begin position="1"/>
        <end position="16"/>
    </location>
</feature>
<dbReference type="InterPro" id="IPR002035">
    <property type="entry name" value="VWF_A"/>
</dbReference>
<feature type="chain" id="PRO_5003191772" description="VWFA domain-containing protein" evidence="1">
    <location>
        <begin position="17"/>
        <end position="501"/>
    </location>
</feature>
<dbReference type="InterPro" id="IPR036465">
    <property type="entry name" value="vWFA_dom_sf"/>
</dbReference>
<name>E4XUM4_OIKDI</name>
<feature type="domain" description="VWFA" evidence="2">
    <location>
        <begin position="37"/>
        <end position="211"/>
    </location>
</feature>